<evidence type="ECO:0000256" key="4">
    <source>
        <dbReference type="PIRSR" id="PIRSR036979-1"/>
    </source>
</evidence>
<dbReference type="InterPro" id="IPR020855">
    <property type="entry name" value="Ureohydrolase_Mn_BS"/>
</dbReference>
<dbReference type="PRINTS" id="PR00116">
    <property type="entry name" value="ARGINASE"/>
</dbReference>
<feature type="binding site" evidence="4">
    <location>
        <position position="202"/>
    </location>
    <ligand>
        <name>Mn(2+)</name>
        <dbReference type="ChEBI" id="CHEBI:29035"/>
        <label>1</label>
    </ligand>
</feature>
<keyword evidence="8" id="KW-1185">Reference proteome</keyword>
<comment type="cofactor">
    <cofactor evidence="4">
        <name>Mn(2+)</name>
        <dbReference type="ChEBI" id="CHEBI:29035"/>
    </cofactor>
    <text evidence="4">Binds 2 manganese ions per subunit.</text>
</comment>
<dbReference type="Proteomes" id="UP000018144">
    <property type="component" value="Unassembled WGS sequence"/>
</dbReference>
<dbReference type="InterPro" id="IPR023696">
    <property type="entry name" value="Ureohydrolase_dom_sf"/>
</dbReference>
<feature type="chain" id="PRO_5004651983" evidence="6">
    <location>
        <begin position="18"/>
        <end position="379"/>
    </location>
</feature>
<keyword evidence="3 5" id="KW-0378">Hydrolase</keyword>
<dbReference type="eggNOG" id="KOG2964">
    <property type="taxonomic scope" value="Eukaryota"/>
</dbReference>
<accession>U4LG95</accession>
<dbReference type="PANTHER" id="PTHR11358:SF26">
    <property type="entry name" value="GUANIDINO ACID HYDROLASE, MITOCHONDRIAL"/>
    <property type="match status" value="1"/>
</dbReference>
<proteinExistence type="inferred from homology"/>
<dbReference type="InterPro" id="IPR006035">
    <property type="entry name" value="Ureohydrolase"/>
</dbReference>
<dbReference type="GO" id="GO:0046872">
    <property type="term" value="F:metal ion binding"/>
    <property type="evidence" value="ECO:0007669"/>
    <property type="project" value="UniProtKB-KW"/>
</dbReference>
<organism evidence="7 8">
    <name type="scientific">Pyronema omphalodes (strain CBS 100304)</name>
    <name type="common">Pyronema confluens</name>
    <dbReference type="NCBI Taxonomy" id="1076935"/>
    <lineage>
        <taxon>Eukaryota</taxon>
        <taxon>Fungi</taxon>
        <taxon>Dikarya</taxon>
        <taxon>Ascomycota</taxon>
        <taxon>Pezizomycotina</taxon>
        <taxon>Pezizomycetes</taxon>
        <taxon>Pezizales</taxon>
        <taxon>Pyronemataceae</taxon>
        <taxon>Pyronema</taxon>
    </lineage>
</organism>
<dbReference type="Gene3D" id="3.40.800.10">
    <property type="entry name" value="Ureohydrolase domain"/>
    <property type="match status" value="1"/>
</dbReference>
<evidence type="ECO:0000256" key="1">
    <source>
        <dbReference type="ARBA" id="ARBA00009227"/>
    </source>
</evidence>
<feature type="binding site" evidence="4">
    <location>
        <position position="204"/>
    </location>
    <ligand>
        <name>Mn(2+)</name>
        <dbReference type="ChEBI" id="CHEBI:29035"/>
        <label>1</label>
    </ligand>
</feature>
<feature type="binding site" evidence="4">
    <location>
        <position position="293"/>
    </location>
    <ligand>
        <name>Mn(2+)</name>
        <dbReference type="ChEBI" id="CHEBI:29035"/>
        <label>1</label>
    </ligand>
</feature>
<dbReference type="GO" id="GO:0033389">
    <property type="term" value="P:putrescine biosynthetic process from arginine, via agmatine"/>
    <property type="evidence" value="ECO:0007669"/>
    <property type="project" value="TreeGrafter"/>
</dbReference>
<dbReference type="PROSITE" id="PS51409">
    <property type="entry name" value="ARGINASE_2"/>
    <property type="match status" value="1"/>
</dbReference>
<dbReference type="Pfam" id="PF00491">
    <property type="entry name" value="Arginase"/>
    <property type="match status" value="1"/>
</dbReference>
<evidence type="ECO:0000256" key="6">
    <source>
        <dbReference type="SAM" id="SignalP"/>
    </source>
</evidence>
<evidence type="ECO:0000256" key="3">
    <source>
        <dbReference type="ARBA" id="ARBA00022801"/>
    </source>
</evidence>
<evidence type="ECO:0000313" key="7">
    <source>
        <dbReference type="EMBL" id="CCX15004.1"/>
    </source>
</evidence>
<dbReference type="PROSITE" id="PS01053">
    <property type="entry name" value="ARGINASE_1"/>
    <property type="match status" value="1"/>
</dbReference>
<evidence type="ECO:0000256" key="2">
    <source>
        <dbReference type="ARBA" id="ARBA00022723"/>
    </source>
</evidence>
<dbReference type="PANTHER" id="PTHR11358">
    <property type="entry name" value="ARGINASE/AGMATINASE"/>
    <property type="match status" value="1"/>
</dbReference>
<keyword evidence="2 4" id="KW-0479">Metal-binding</keyword>
<dbReference type="CDD" id="cd11592">
    <property type="entry name" value="Agmatinase_PAH"/>
    <property type="match status" value="1"/>
</dbReference>
<dbReference type="STRING" id="1076935.U4LG95"/>
<dbReference type="OrthoDB" id="288726at2759"/>
<keyword evidence="6" id="KW-0732">Signal</keyword>
<evidence type="ECO:0000313" key="8">
    <source>
        <dbReference type="Proteomes" id="UP000018144"/>
    </source>
</evidence>
<reference evidence="7 8" key="1">
    <citation type="journal article" date="2013" name="PLoS Genet.">
        <title>The genome and development-dependent transcriptomes of Pyronema confluens: a window into fungal evolution.</title>
        <authorList>
            <person name="Traeger S."/>
            <person name="Altegoer F."/>
            <person name="Freitag M."/>
            <person name="Gabaldon T."/>
            <person name="Kempken F."/>
            <person name="Kumar A."/>
            <person name="Marcet-Houben M."/>
            <person name="Poggeler S."/>
            <person name="Stajich J.E."/>
            <person name="Nowrousian M."/>
        </authorList>
    </citation>
    <scope>NUCLEOTIDE SEQUENCE [LARGE SCALE GENOMIC DNA]</scope>
    <source>
        <strain evidence="8">CBS 100304</strain>
        <tissue evidence="7">Vegetative mycelium</tissue>
    </source>
</reference>
<name>U4LG95_PYROM</name>
<gene>
    <name evidence="7" type="ORF">PCON_01230</name>
</gene>
<keyword evidence="4" id="KW-0464">Manganese</keyword>
<evidence type="ECO:0000256" key="5">
    <source>
        <dbReference type="RuleBase" id="RU003684"/>
    </source>
</evidence>
<dbReference type="PIRSF" id="PIRSF036979">
    <property type="entry name" value="Arginase"/>
    <property type="match status" value="1"/>
</dbReference>
<dbReference type="EMBL" id="HF936108">
    <property type="protein sequence ID" value="CCX15004.1"/>
    <property type="molecule type" value="Genomic_DNA"/>
</dbReference>
<feature type="binding site" evidence="4">
    <location>
        <position position="200"/>
    </location>
    <ligand>
        <name>Mn(2+)</name>
        <dbReference type="ChEBI" id="CHEBI:29035"/>
        <label>1</label>
    </ligand>
</feature>
<sequence length="379" mass="40527">MKLSILLSSLLLATVSAHPGGHHEERAVSSQSSHPTYPTNTTLAPNWWNDIVPYGGINTFAHLPHVFCLSQPSETFDIALIGAPFDTATSYRPGARFGPRALRAGSQRQIPAASYNALTGVNPYASWAKITDCGDIPLTSFSSELALAQMTSAFEEIMTHKTPSGGSPLLVTLGGDHSIILGALRAVNKIHGQVAVLHFDAHLDTWDPRFYVGTPFTHGTMLNLAGREGLISNNSNVHAGLRTALVGMGDYRDDTEQGWLRIGSEDIDDLGAKGVVEKIVQRLKGKKVYLSFDIDTLDPAVAPGTGTPEVGGWTMREVKRILRGITTAEDVELVGMDIVEVAPAYDNQGEITALAGAQVVFEVLSGYVKKGELAGKKAA</sequence>
<protein>
    <submittedName>
        <fullName evidence="7">Similar to Putative agmatinase 2 acc. no. O42887</fullName>
    </submittedName>
</protein>
<dbReference type="AlphaFoldDB" id="U4LG95"/>
<comment type="similarity">
    <text evidence="1">Belongs to the arginase family. Agmatinase subfamily.</text>
</comment>
<dbReference type="FunFam" id="3.40.800.10:FF:000014">
    <property type="entry name" value="Arginase family protein"/>
    <property type="match status" value="1"/>
</dbReference>
<feature type="binding site" evidence="4">
    <location>
        <position position="295"/>
    </location>
    <ligand>
        <name>Mn(2+)</name>
        <dbReference type="ChEBI" id="CHEBI:29035"/>
        <label>1</label>
    </ligand>
</feature>
<dbReference type="OMA" id="YAQIPTF"/>
<dbReference type="GO" id="GO:0008783">
    <property type="term" value="F:agmatinase activity"/>
    <property type="evidence" value="ECO:0007669"/>
    <property type="project" value="TreeGrafter"/>
</dbReference>
<feature type="binding site" evidence="4">
    <location>
        <position position="177"/>
    </location>
    <ligand>
        <name>Mn(2+)</name>
        <dbReference type="ChEBI" id="CHEBI:29035"/>
        <label>1</label>
    </ligand>
</feature>
<dbReference type="SUPFAM" id="SSF52768">
    <property type="entry name" value="Arginase/deacetylase"/>
    <property type="match status" value="1"/>
</dbReference>
<feature type="signal peptide" evidence="6">
    <location>
        <begin position="1"/>
        <end position="17"/>
    </location>
</feature>